<dbReference type="KEGG" id="vg:80018953"/>
<dbReference type="GeneID" id="80018953"/>
<proteinExistence type="predicted"/>
<dbReference type="RefSeq" id="YP_010754369.1">
    <property type="nucleotide sequence ID" value="NC_073459.1"/>
</dbReference>
<evidence type="ECO:0000313" key="1">
    <source>
        <dbReference type="EMBL" id="UTN92970.1"/>
    </source>
</evidence>
<dbReference type="EMBL" id="ON456347">
    <property type="protein sequence ID" value="UTN92970.1"/>
    <property type="molecule type" value="Genomic_DNA"/>
</dbReference>
<evidence type="ECO:0000313" key="2">
    <source>
        <dbReference type="Proteomes" id="UP001060355"/>
    </source>
</evidence>
<dbReference type="Proteomes" id="UP001060355">
    <property type="component" value="Segment"/>
</dbReference>
<protein>
    <submittedName>
        <fullName evidence="1">Uncharacterized protein</fullName>
    </submittedName>
</protein>
<keyword evidence="2" id="KW-1185">Reference proteome</keyword>
<gene>
    <name evidence="1" type="primary">56</name>
    <name evidence="1" type="ORF">SEA_FINKLE_56</name>
</gene>
<sequence length="167" mass="18014">MNTTSYGGAVHSVDGPTVTVQSHFDPWDETRTVTVQLVRNAHTPDGPARLGLEQTDKLIELLRAARNHVAANAVDDDAAAPGLTPRFVAALPPKRPQRRYGRFADALIAAPGMWAKYPRVMASPESAATTAARISSGRARSFPGNRFEAEARGRAVYVRYRTDGASS</sequence>
<name>A0A9E7NK75_9CAUD</name>
<accession>A0A9E7NK75</accession>
<reference evidence="1" key="1">
    <citation type="submission" date="2022-05" db="EMBL/GenBank/DDBJ databases">
        <authorList>
            <person name="Ashby S."/>
            <person name="Bressette G."/>
            <person name="Brown S."/>
            <person name="Charles S."/>
            <person name="Neely M.N."/>
            <person name="Molloy S.D."/>
            <person name="Garlena R.A."/>
            <person name="Russell D.A."/>
            <person name="Jacobs-Sera D."/>
            <person name="Hatfull G.F."/>
        </authorList>
    </citation>
    <scope>NUCLEOTIDE SEQUENCE</scope>
</reference>
<organism evidence="1 2">
    <name type="scientific">Gordonia phage Finkle</name>
    <dbReference type="NCBI Taxonomy" id="2926099"/>
    <lineage>
        <taxon>Viruses</taxon>
        <taxon>Duplodnaviria</taxon>
        <taxon>Heunggongvirae</taxon>
        <taxon>Uroviricota</taxon>
        <taxon>Caudoviricetes</taxon>
        <taxon>Finkelvirus</taxon>
        <taxon>Finkelvirus finkel</taxon>
    </lineage>
</organism>